<dbReference type="Pfam" id="PF13452">
    <property type="entry name" value="FAS1_DH_region"/>
    <property type="match status" value="1"/>
</dbReference>
<dbReference type="GO" id="GO:0019171">
    <property type="term" value="F:(3R)-hydroxyacyl-[acyl-carrier-protein] dehydratase activity"/>
    <property type="evidence" value="ECO:0007669"/>
    <property type="project" value="TreeGrafter"/>
</dbReference>
<feature type="domain" description="FAS1-like dehydratase" evidence="1">
    <location>
        <begin position="20"/>
        <end position="142"/>
    </location>
</feature>
<comment type="caution">
    <text evidence="2">The sequence shown here is derived from an EMBL/GenBank/DDBJ whole genome shotgun (WGS) entry which is preliminary data.</text>
</comment>
<dbReference type="InterPro" id="IPR052741">
    <property type="entry name" value="Mitochondrial_HTD2"/>
</dbReference>
<evidence type="ECO:0000313" key="3">
    <source>
        <dbReference type="Proteomes" id="UP000561459"/>
    </source>
</evidence>
<dbReference type="AlphaFoldDB" id="A0A7W6C447"/>
<dbReference type="InterPro" id="IPR039569">
    <property type="entry name" value="FAS1-like_DH_region"/>
</dbReference>
<keyword evidence="2" id="KW-0456">Lyase</keyword>
<evidence type="ECO:0000313" key="2">
    <source>
        <dbReference type="EMBL" id="MBB3940468.1"/>
    </source>
</evidence>
<dbReference type="PANTHER" id="PTHR28152:SF1">
    <property type="entry name" value="HYDROXYACYL-THIOESTER DEHYDRATASE TYPE 2, MITOCHONDRIAL"/>
    <property type="match status" value="1"/>
</dbReference>
<accession>A0A7W6C447</accession>
<sequence>MNDDIDLTHLRTWIGRHQVAEDVVSPSLVDRFNATMGLNAEPARVGEAAPRLLHFCLCLTVAPTWQLGPDGHPARGGFLPPVPLPRRMWASSKIAFDGDLKVGEAIQRKSVVASVEVKQGSGGALCFVDIDHHIIADGRDAVTERQTLVYRQPADAAAKGASADVASQGKTVASVDMTPPLLFRYSAITFNAHRIHYDLSYATGEEGYPGLVVQGPLQATLLFYHAARCHGRAPDSFAFRGLSPAIAGAPLALHAGPLTDGRMNLWSAMPEGAVAMQAQAEWR</sequence>
<keyword evidence="3" id="KW-1185">Reference proteome</keyword>
<protein>
    <submittedName>
        <fullName evidence="2">3-methylfumaryl-CoA hydratase</fullName>
        <ecNumber evidence="2">4.2.1.153</ecNumber>
    </submittedName>
</protein>
<dbReference type="SUPFAM" id="SSF54637">
    <property type="entry name" value="Thioesterase/thiol ester dehydrase-isomerase"/>
    <property type="match status" value="1"/>
</dbReference>
<dbReference type="RefSeq" id="WP_183617064.1">
    <property type="nucleotide sequence ID" value="NZ_JACIDY010000004.1"/>
</dbReference>
<proteinExistence type="predicted"/>
<dbReference type="Gene3D" id="3.10.129.10">
    <property type="entry name" value="Hotdog Thioesterase"/>
    <property type="match status" value="1"/>
</dbReference>
<evidence type="ECO:0000259" key="1">
    <source>
        <dbReference type="Pfam" id="PF13452"/>
    </source>
</evidence>
<reference evidence="2 3" key="1">
    <citation type="submission" date="2020-08" db="EMBL/GenBank/DDBJ databases">
        <title>Genomic Encyclopedia of Type Strains, Phase IV (KMG-IV): sequencing the most valuable type-strain genomes for metagenomic binning, comparative biology and taxonomic classification.</title>
        <authorList>
            <person name="Goeker M."/>
        </authorList>
    </citation>
    <scope>NUCLEOTIDE SEQUENCE [LARGE SCALE GENOMIC DNA]</scope>
    <source>
        <strain evidence="2 3">DSM 27568</strain>
    </source>
</reference>
<dbReference type="EMBL" id="JACIDY010000004">
    <property type="protein sequence ID" value="MBB3940468.1"/>
    <property type="molecule type" value="Genomic_DNA"/>
</dbReference>
<dbReference type="Proteomes" id="UP000561459">
    <property type="component" value="Unassembled WGS sequence"/>
</dbReference>
<dbReference type="InterPro" id="IPR029069">
    <property type="entry name" value="HotDog_dom_sf"/>
</dbReference>
<gene>
    <name evidence="2" type="ORF">GGR39_002125</name>
</gene>
<organism evidence="2 3">
    <name type="scientific">Novosphingobium fluoreni</name>
    <dbReference type="NCBI Taxonomy" id="1391222"/>
    <lineage>
        <taxon>Bacteria</taxon>
        <taxon>Pseudomonadati</taxon>
        <taxon>Pseudomonadota</taxon>
        <taxon>Alphaproteobacteria</taxon>
        <taxon>Sphingomonadales</taxon>
        <taxon>Sphingomonadaceae</taxon>
        <taxon>Novosphingobium</taxon>
    </lineage>
</organism>
<name>A0A7W6C447_9SPHN</name>
<dbReference type="PANTHER" id="PTHR28152">
    <property type="entry name" value="HYDROXYACYL-THIOESTER DEHYDRATASE TYPE 2, MITOCHONDRIAL"/>
    <property type="match status" value="1"/>
</dbReference>
<dbReference type="EC" id="4.2.1.153" evidence="2"/>